<dbReference type="SUPFAM" id="SSF55874">
    <property type="entry name" value="ATPase domain of HSP90 chaperone/DNA topoisomerase II/histidine kinase"/>
    <property type="match status" value="1"/>
</dbReference>
<dbReference type="AlphaFoldDB" id="A0A2U9P4K9"/>
<dbReference type="RefSeq" id="WP_110629368.1">
    <property type="nucleotide sequence ID" value="NZ_CP029788.1"/>
</dbReference>
<keyword evidence="4" id="KW-0067">ATP-binding</keyword>
<dbReference type="OrthoDB" id="5184679at2"/>
<keyword evidence="1" id="KW-0808">Transferase</keyword>
<keyword evidence="5" id="KW-1185">Reference proteome</keyword>
<organism evidence="4 5">
    <name type="scientific">Streptomyces actuosus</name>
    <dbReference type="NCBI Taxonomy" id="1885"/>
    <lineage>
        <taxon>Bacteria</taxon>
        <taxon>Bacillati</taxon>
        <taxon>Actinomycetota</taxon>
        <taxon>Actinomycetes</taxon>
        <taxon>Kitasatosporales</taxon>
        <taxon>Streptomycetaceae</taxon>
        <taxon>Streptomyces</taxon>
    </lineage>
</organism>
<dbReference type="GO" id="GO:0005524">
    <property type="term" value="F:ATP binding"/>
    <property type="evidence" value="ECO:0007669"/>
    <property type="project" value="UniProtKB-KW"/>
</dbReference>
<dbReference type="Proteomes" id="UP000247634">
    <property type="component" value="Chromosome"/>
</dbReference>
<proteinExistence type="predicted"/>
<accession>A0A2U9P4K9</accession>
<dbReference type="PANTHER" id="PTHR35526:SF3">
    <property type="entry name" value="ANTI-SIGMA-F FACTOR RSBW"/>
    <property type="match status" value="1"/>
</dbReference>
<feature type="region of interest" description="Disordered" evidence="2">
    <location>
        <begin position="1"/>
        <end position="27"/>
    </location>
</feature>
<dbReference type="PANTHER" id="PTHR35526">
    <property type="entry name" value="ANTI-SIGMA-F FACTOR RSBW-RELATED"/>
    <property type="match status" value="1"/>
</dbReference>
<evidence type="ECO:0000256" key="2">
    <source>
        <dbReference type="SAM" id="MobiDB-lite"/>
    </source>
</evidence>
<dbReference type="Pfam" id="PF13581">
    <property type="entry name" value="HATPase_c_2"/>
    <property type="match status" value="1"/>
</dbReference>
<dbReference type="GO" id="GO:0004674">
    <property type="term" value="F:protein serine/threonine kinase activity"/>
    <property type="evidence" value="ECO:0007669"/>
    <property type="project" value="UniProtKB-KW"/>
</dbReference>
<name>A0A2U9P4K9_STRAS</name>
<evidence type="ECO:0000313" key="5">
    <source>
        <dbReference type="Proteomes" id="UP000247634"/>
    </source>
</evidence>
<gene>
    <name evidence="4" type="ORF">DMT42_20630</name>
</gene>
<reference evidence="4 5" key="1">
    <citation type="submission" date="2018-06" db="EMBL/GenBank/DDBJ databases">
        <title>The complete genome sequence of a nosiheptide producer Streptomyces actuosus ATCC 25421: deducing the ability of producing a new class III lantibiotics.</title>
        <authorList>
            <person name="Liu W."/>
            <person name="Sun F."/>
            <person name="Hu Y."/>
        </authorList>
    </citation>
    <scope>NUCLEOTIDE SEQUENCE [LARGE SCALE GENOMIC DNA]</scope>
    <source>
        <strain evidence="4 5">ATCC 25421</strain>
    </source>
</reference>
<dbReference type="EMBL" id="CP029788">
    <property type="protein sequence ID" value="AWT44467.1"/>
    <property type="molecule type" value="Genomic_DNA"/>
</dbReference>
<feature type="compositionally biased region" description="Basic and acidic residues" evidence="2">
    <location>
        <begin position="1"/>
        <end position="10"/>
    </location>
</feature>
<keyword evidence="1" id="KW-0723">Serine/threonine-protein kinase</keyword>
<keyword evidence="4" id="KW-0547">Nucleotide-binding</keyword>
<dbReference type="InterPro" id="IPR003594">
    <property type="entry name" value="HATPase_dom"/>
</dbReference>
<protein>
    <submittedName>
        <fullName evidence="4">ATP-binding protein</fullName>
    </submittedName>
</protein>
<keyword evidence="1" id="KW-0418">Kinase</keyword>
<dbReference type="Gene3D" id="3.30.565.10">
    <property type="entry name" value="Histidine kinase-like ATPase, C-terminal domain"/>
    <property type="match status" value="1"/>
</dbReference>
<evidence type="ECO:0000256" key="1">
    <source>
        <dbReference type="ARBA" id="ARBA00022527"/>
    </source>
</evidence>
<dbReference type="InterPro" id="IPR050267">
    <property type="entry name" value="Anti-sigma-factor_SerPK"/>
</dbReference>
<evidence type="ECO:0000259" key="3">
    <source>
        <dbReference type="Pfam" id="PF13581"/>
    </source>
</evidence>
<dbReference type="KEGG" id="sact:DMT42_20630"/>
<sequence length="149" mass="15789">MRPSLDEAQRRGRFPRRRPAVPESAGRARDLTRAFLAEVAPGEPEVTDAALLVVSELVTNAIRHAGGVTGFGLRTDPEAITVTVADASPRPPHRRRTPVSQPGGFGWPMVLRLASRVRVRKGPHGKAVEASLALPPPSGAAHISFTAGA</sequence>
<evidence type="ECO:0000313" key="4">
    <source>
        <dbReference type="EMBL" id="AWT44467.1"/>
    </source>
</evidence>
<dbReference type="CDD" id="cd16936">
    <property type="entry name" value="HATPase_RsbW-like"/>
    <property type="match status" value="1"/>
</dbReference>
<dbReference type="InterPro" id="IPR036890">
    <property type="entry name" value="HATPase_C_sf"/>
</dbReference>
<feature type="domain" description="Histidine kinase/HSP90-like ATPase" evidence="3">
    <location>
        <begin position="19"/>
        <end position="130"/>
    </location>
</feature>